<evidence type="ECO:0000259" key="1">
    <source>
        <dbReference type="Pfam" id="PF13577"/>
    </source>
</evidence>
<dbReference type="SUPFAM" id="SSF54427">
    <property type="entry name" value="NTF2-like"/>
    <property type="match status" value="1"/>
</dbReference>
<feature type="domain" description="SnoaL-like" evidence="1">
    <location>
        <begin position="5"/>
        <end position="124"/>
    </location>
</feature>
<dbReference type="Proteomes" id="UP001075001">
    <property type="component" value="Unassembled WGS sequence"/>
</dbReference>
<dbReference type="RefSeq" id="WP_112216940.1">
    <property type="nucleotide sequence ID" value="NZ_CABGGQ010000007.1"/>
</dbReference>
<proteinExistence type="predicted"/>
<dbReference type="InterPro" id="IPR037401">
    <property type="entry name" value="SnoaL-like"/>
</dbReference>
<dbReference type="EMBL" id="JAPQEX020000001">
    <property type="protein sequence ID" value="MDG1644234.1"/>
    <property type="molecule type" value="Genomic_DNA"/>
</dbReference>
<evidence type="ECO:0000313" key="4">
    <source>
        <dbReference type="Proteomes" id="UP000317374"/>
    </source>
</evidence>
<dbReference type="Proteomes" id="UP000317374">
    <property type="component" value="Unassembled WGS sequence"/>
</dbReference>
<sequence>MHNLLNDRLQITDLLTGWMHRDLGEWDQLRNLFHPDGTIEITWFEGLASDFVDGSMRMGASDVRTKHLIGTPVVTFNAEATRAIVETNAMIIGENVKLNLGCIGHNRFYDMAEKRDGVWKLFHRQSIYDMASFTFPLGVVPVDQSAVEKYPREYAALAYLLEKSGFPVQRVFATRGSILEQQMKADGKRWLSGQPI</sequence>
<name>A0A564IQ89_9ENTR</name>
<evidence type="ECO:0000313" key="5">
    <source>
        <dbReference type="Proteomes" id="UP001075001"/>
    </source>
</evidence>
<dbReference type="Pfam" id="PF13577">
    <property type="entry name" value="SnoaL_4"/>
    <property type="match status" value="1"/>
</dbReference>
<organism evidence="3 4">
    <name type="scientific">Klebsiella huaxiensis</name>
    <dbReference type="NCBI Taxonomy" id="2153354"/>
    <lineage>
        <taxon>Bacteria</taxon>
        <taxon>Pseudomonadati</taxon>
        <taxon>Pseudomonadota</taxon>
        <taxon>Gammaproteobacteria</taxon>
        <taxon>Enterobacterales</taxon>
        <taxon>Enterobacteriaceae</taxon>
        <taxon>Klebsiella/Raoultella group</taxon>
        <taxon>Klebsiella</taxon>
    </lineage>
</organism>
<dbReference type="EMBL" id="CABGGW010000012">
    <property type="protein sequence ID" value="VUS46523.1"/>
    <property type="molecule type" value="Genomic_DNA"/>
</dbReference>
<keyword evidence="5" id="KW-1185">Reference proteome</keyword>
<reference evidence="3 4" key="1">
    <citation type="submission" date="2019-07" db="EMBL/GenBank/DDBJ databases">
        <authorList>
            <person name="Brisse S."/>
            <person name="Rodrigues C."/>
            <person name="Thorpe H."/>
        </authorList>
    </citation>
    <scope>NUCLEOTIDE SEQUENCE [LARGE SCALE GENOMIC DNA]</scope>
    <source>
        <strain evidence="3">SB6422</strain>
    </source>
</reference>
<dbReference type="Gene3D" id="3.10.450.50">
    <property type="match status" value="1"/>
</dbReference>
<dbReference type="AlphaFoldDB" id="A0A564IQ89"/>
<protein>
    <submittedName>
        <fullName evidence="2">Nuclear transport factor 2 family protein</fullName>
    </submittedName>
</protein>
<dbReference type="InterPro" id="IPR032710">
    <property type="entry name" value="NTF2-like_dom_sf"/>
</dbReference>
<evidence type="ECO:0000313" key="2">
    <source>
        <dbReference type="EMBL" id="MDG1644234.1"/>
    </source>
</evidence>
<accession>A0A564IQ89</accession>
<dbReference type="OrthoDB" id="581683at2"/>
<gene>
    <name evidence="2" type="ORF">OXR69_020515</name>
    <name evidence="3" type="ORF">SB6422_00718</name>
</gene>
<reference evidence="2" key="2">
    <citation type="submission" date="2023-03" db="EMBL/GenBank/DDBJ databases">
        <title>identification of new KPC variant in Klebsiella huaxiensis from the Hospital Sewage Samples in China.</title>
        <authorList>
            <person name="Wu Y."/>
        </authorList>
    </citation>
    <scope>NUCLEOTIDE SEQUENCE</scope>
    <source>
        <strain evidence="2">ZR-9</strain>
    </source>
</reference>
<evidence type="ECO:0000313" key="3">
    <source>
        <dbReference type="EMBL" id="VUS46523.1"/>
    </source>
</evidence>